<keyword evidence="4" id="KW-1185">Reference proteome</keyword>
<evidence type="ECO:0000313" key="4">
    <source>
        <dbReference type="Proteomes" id="UP001291999"/>
    </source>
</evidence>
<protein>
    <recommendedName>
        <fullName evidence="2">DUF7144 domain-containing protein</fullName>
    </recommendedName>
</protein>
<dbReference type="Pfam" id="PF23636">
    <property type="entry name" value="DUF7144"/>
    <property type="match status" value="1"/>
</dbReference>
<feature type="transmembrane region" description="Helical" evidence="1">
    <location>
        <begin position="23"/>
        <end position="47"/>
    </location>
</feature>
<accession>A0ABU5KCM2</accession>
<gene>
    <name evidence="3" type="ORF">SFC79_10380</name>
</gene>
<evidence type="ECO:0000256" key="1">
    <source>
        <dbReference type="SAM" id="Phobius"/>
    </source>
</evidence>
<dbReference type="Proteomes" id="UP001291999">
    <property type="component" value="Unassembled WGS sequence"/>
</dbReference>
<keyword evidence="1" id="KW-1133">Transmembrane helix</keyword>
<dbReference type="RefSeq" id="WP_172272113.1">
    <property type="nucleotide sequence ID" value="NZ_JAXQPW010000002.1"/>
</dbReference>
<organism evidence="3 4">
    <name type="scientific">Nocardioides renjunii</name>
    <dbReference type="NCBI Taxonomy" id="3095075"/>
    <lineage>
        <taxon>Bacteria</taxon>
        <taxon>Bacillati</taxon>
        <taxon>Actinomycetota</taxon>
        <taxon>Actinomycetes</taxon>
        <taxon>Propionibacteriales</taxon>
        <taxon>Nocardioidaceae</taxon>
        <taxon>Nocardioides</taxon>
    </lineage>
</organism>
<feature type="transmembrane region" description="Helical" evidence="1">
    <location>
        <begin position="67"/>
        <end position="88"/>
    </location>
</feature>
<feature type="transmembrane region" description="Helical" evidence="1">
    <location>
        <begin position="95"/>
        <end position="112"/>
    </location>
</feature>
<keyword evidence="1" id="KW-0812">Transmembrane</keyword>
<name>A0ABU5KCM2_9ACTN</name>
<sequence length="145" mass="15516">MTQHAPLADEGQPPARDGLWSGVIGFASMMLLLLGGFHGLGGIVALLTETHYEVPSSQLVVSVSYDVWGWIHLALGVALCFLGVALIARQPWTRVAVVVFAVLSAVTNLAFLAAAPAWYSLMILLDVVVIYAVTVHFDSGSDFDY</sequence>
<evidence type="ECO:0000313" key="3">
    <source>
        <dbReference type="EMBL" id="MDZ5662170.1"/>
    </source>
</evidence>
<evidence type="ECO:0000259" key="2">
    <source>
        <dbReference type="Pfam" id="PF23636"/>
    </source>
</evidence>
<feature type="domain" description="DUF7144" evidence="2">
    <location>
        <begin position="25"/>
        <end position="136"/>
    </location>
</feature>
<reference evidence="3 4" key="1">
    <citation type="submission" date="2023-11" db="EMBL/GenBank/DDBJ databases">
        <title>Novel species in genus Nocardioides.</title>
        <authorList>
            <person name="Zhou H."/>
        </authorList>
    </citation>
    <scope>NUCLEOTIDE SEQUENCE [LARGE SCALE GENOMIC DNA]</scope>
    <source>
        <strain evidence="3 4">S-58</strain>
    </source>
</reference>
<dbReference type="EMBL" id="JAXQPW010000002">
    <property type="protein sequence ID" value="MDZ5662170.1"/>
    <property type="molecule type" value="Genomic_DNA"/>
</dbReference>
<comment type="caution">
    <text evidence="3">The sequence shown here is derived from an EMBL/GenBank/DDBJ whole genome shotgun (WGS) entry which is preliminary data.</text>
</comment>
<keyword evidence="1" id="KW-0472">Membrane</keyword>
<dbReference type="InterPro" id="IPR055568">
    <property type="entry name" value="DUF7144"/>
</dbReference>
<proteinExistence type="predicted"/>